<name>A0ABW5ZX43_9FLAO</name>
<feature type="chain" id="PRO_5045104855" description="DUF4878 domain-containing protein" evidence="1">
    <location>
        <begin position="20"/>
        <end position="198"/>
    </location>
</feature>
<evidence type="ECO:0000256" key="1">
    <source>
        <dbReference type="SAM" id="SignalP"/>
    </source>
</evidence>
<proteinExistence type="predicted"/>
<organism evidence="2 3">
    <name type="scientific">Psychroserpens luteus</name>
    <dbReference type="NCBI Taxonomy" id="1434066"/>
    <lineage>
        <taxon>Bacteria</taxon>
        <taxon>Pseudomonadati</taxon>
        <taxon>Bacteroidota</taxon>
        <taxon>Flavobacteriia</taxon>
        <taxon>Flavobacteriales</taxon>
        <taxon>Flavobacteriaceae</taxon>
        <taxon>Psychroserpens</taxon>
    </lineage>
</organism>
<accession>A0ABW5ZX43</accession>
<feature type="signal peptide" evidence="1">
    <location>
        <begin position="1"/>
        <end position="19"/>
    </location>
</feature>
<evidence type="ECO:0000313" key="2">
    <source>
        <dbReference type="EMBL" id="MFD2916936.1"/>
    </source>
</evidence>
<dbReference type="Proteomes" id="UP001597548">
    <property type="component" value="Unassembled WGS sequence"/>
</dbReference>
<protein>
    <recommendedName>
        <fullName evidence="4">DUF4878 domain-containing protein</fullName>
    </recommendedName>
</protein>
<keyword evidence="1" id="KW-0732">Signal</keyword>
<sequence length="198" mass="22672">MKSLIILIFTLLISISSFAQSHREEVSKNAQTYYDYMTAQNFDGVLDYMYPKVFEMASRDQMKAGMEQMFSSPDMKIEFLSNDVTKVTDKKEVEGVTYAAVFYNSKMKMTFLSEKDKSAEDQKAFLEFMKVTMDTQFGEGNVASDPKTMSLVINMDATMFAIKDPQYDGWKFIGNDDAMKQLVDSIIPKSVRTELLKE</sequence>
<evidence type="ECO:0008006" key="4">
    <source>
        <dbReference type="Google" id="ProtNLM"/>
    </source>
</evidence>
<keyword evidence="3" id="KW-1185">Reference proteome</keyword>
<comment type="caution">
    <text evidence="2">The sequence shown here is derived from an EMBL/GenBank/DDBJ whole genome shotgun (WGS) entry which is preliminary data.</text>
</comment>
<reference evidence="3" key="1">
    <citation type="journal article" date="2019" name="Int. J. Syst. Evol. Microbiol.">
        <title>The Global Catalogue of Microorganisms (GCM) 10K type strain sequencing project: providing services to taxonomists for standard genome sequencing and annotation.</title>
        <authorList>
            <consortium name="The Broad Institute Genomics Platform"/>
            <consortium name="The Broad Institute Genome Sequencing Center for Infectious Disease"/>
            <person name="Wu L."/>
            <person name="Ma J."/>
        </authorList>
    </citation>
    <scope>NUCLEOTIDE SEQUENCE [LARGE SCALE GENOMIC DNA]</scope>
    <source>
        <strain evidence="3">KCTC 32514</strain>
    </source>
</reference>
<evidence type="ECO:0000313" key="3">
    <source>
        <dbReference type="Proteomes" id="UP001597548"/>
    </source>
</evidence>
<dbReference type="RefSeq" id="WP_194506210.1">
    <property type="nucleotide sequence ID" value="NZ_JADILU010000001.1"/>
</dbReference>
<gene>
    <name evidence="2" type="ORF">ACFS29_14880</name>
</gene>
<dbReference type="EMBL" id="JBHUOS010000010">
    <property type="protein sequence ID" value="MFD2916936.1"/>
    <property type="molecule type" value="Genomic_DNA"/>
</dbReference>